<feature type="chain" id="PRO_5045801702" evidence="1">
    <location>
        <begin position="25"/>
        <end position="400"/>
    </location>
</feature>
<feature type="domain" description="Alginate export" evidence="2">
    <location>
        <begin position="35"/>
        <end position="276"/>
    </location>
</feature>
<dbReference type="EMBL" id="JAUCBP010000007">
    <property type="protein sequence ID" value="MDM7860462.1"/>
    <property type="molecule type" value="Genomic_DNA"/>
</dbReference>
<dbReference type="Pfam" id="PF13372">
    <property type="entry name" value="Alginate_exp"/>
    <property type="match status" value="1"/>
</dbReference>
<evidence type="ECO:0000256" key="1">
    <source>
        <dbReference type="SAM" id="SignalP"/>
    </source>
</evidence>
<reference evidence="3 4" key="1">
    <citation type="submission" date="2023-06" db="EMBL/GenBank/DDBJ databases">
        <title>Alteromonas sp. ASW11-36 isolated from intertidal sand.</title>
        <authorList>
            <person name="Li Y."/>
        </authorList>
    </citation>
    <scope>NUCLEOTIDE SEQUENCE [LARGE SCALE GENOMIC DNA]</scope>
    <source>
        <strain evidence="3 4">ASW11-36</strain>
    </source>
</reference>
<dbReference type="Proteomes" id="UP001234343">
    <property type="component" value="Unassembled WGS sequence"/>
</dbReference>
<proteinExistence type="predicted"/>
<organism evidence="3 4">
    <name type="scientific">Alteromonas arenosi</name>
    <dbReference type="NCBI Taxonomy" id="3055817"/>
    <lineage>
        <taxon>Bacteria</taxon>
        <taxon>Pseudomonadati</taxon>
        <taxon>Pseudomonadota</taxon>
        <taxon>Gammaproteobacteria</taxon>
        <taxon>Alteromonadales</taxon>
        <taxon>Alteromonadaceae</taxon>
        <taxon>Alteromonas/Salinimonas group</taxon>
        <taxon>Alteromonas</taxon>
    </lineage>
</organism>
<protein>
    <submittedName>
        <fullName evidence="3">Alginate export family protein</fullName>
    </submittedName>
</protein>
<dbReference type="InterPro" id="IPR025388">
    <property type="entry name" value="Alginate_export_dom"/>
</dbReference>
<feature type="signal peptide" evidence="1">
    <location>
        <begin position="1"/>
        <end position="24"/>
    </location>
</feature>
<dbReference type="Gene3D" id="2.40.160.10">
    <property type="entry name" value="Porin"/>
    <property type="match status" value="1"/>
</dbReference>
<evidence type="ECO:0000313" key="3">
    <source>
        <dbReference type="EMBL" id="MDM7860462.1"/>
    </source>
</evidence>
<evidence type="ECO:0000259" key="2">
    <source>
        <dbReference type="Pfam" id="PF13372"/>
    </source>
</evidence>
<evidence type="ECO:0000313" key="4">
    <source>
        <dbReference type="Proteomes" id="UP001234343"/>
    </source>
</evidence>
<dbReference type="InterPro" id="IPR023614">
    <property type="entry name" value="Porin_dom_sf"/>
</dbReference>
<keyword evidence="4" id="KW-1185">Reference proteome</keyword>
<accession>A0ABT7SY54</accession>
<dbReference type="RefSeq" id="WP_289364758.1">
    <property type="nucleotide sequence ID" value="NZ_JAUCBP010000007.1"/>
</dbReference>
<name>A0ABT7SY54_9ALTE</name>
<sequence>MKKCNLPVAVAAILSSLGSSYASADEFYKALSEGEVFGNFNLRYEAVEQDNALEDASAFTLRTRLGYKSGSLDGFSFTVEMEDNRIVLGEGDYASPPNGYNTGIYSVIADPEHTELDQGFIQYKNDNLTVKVGRQVITHDGHRFIGHVGWRQDRQTFDAATVVYAPNKDLKLTYSYIGKRNRIFGEDADLDAKDHLFHGSYKTEFGTLAVYSYLLEVDNDTDNALDTYGIRFAGKRKVDDFSIVYHLEYASQSNETAASDFNTDYLFAEIGAVFSGVTAKVGYEVLGSDDGMMGFQTPLATLHKFNGWADQFLGTPAQGLEDVTFTLTGAVAGGKWLAVYHDYSADEASATVDDLGSEINLQYLKTFNKHYKFGVKYAAYSGESGRVDTDKLWLWLNVGF</sequence>
<gene>
    <name evidence="3" type="ORF">QTP81_07625</name>
</gene>
<keyword evidence="1" id="KW-0732">Signal</keyword>
<comment type="caution">
    <text evidence="3">The sequence shown here is derived from an EMBL/GenBank/DDBJ whole genome shotgun (WGS) entry which is preliminary data.</text>
</comment>